<protein>
    <submittedName>
        <fullName evidence="1">Uncharacterized protein</fullName>
    </submittedName>
</protein>
<sequence length="30" mass="3482">GVTLKCYYDNLPIHGRQKNNGKKFCTKNKL</sequence>
<organism evidence="1">
    <name type="scientific">Glycine max</name>
    <name type="common">Soybean</name>
    <name type="synonym">Glycine hispida</name>
    <dbReference type="NCBI Taxonomy" id="3847"/>
    <lineage>
        <taxon>Eukaryota</taxon>
        <taxon>Viridiplantae</taxon>
        <taxon>Streptophyta</taxon>
        <taxon>Embryophyta</taxon>
        <taxon>Tracheophyta</taxon>
        <taxon>Spermatophyta</taxon>
        <taxon>Magnoliopsida</taxon>
        <taxon>eudicotyledons</taxon>
        <taxon>Gunneridae</taxon>
        <taxon>Pentapetalae</taxon>
        <taxon>rosids</taxon>
        <taxon>fabids</taxon>
        <taxon>Fabales</taxon>
        <taxon>Fabaceae</taxon>
        <taxon>Papilionoideae</taxon>
        <taxon>50 kb inversion clade</taxon>
        <taxon>NPAAA clade</taxon>
        <taxon>indigoferoid/millettioid clade</taxon>
        <taxon>Phaseoleae</taxon>
        <taxon>Glycine</taxon>
        <taxon>Glycine subgen. Soja</taxon>
    </lineage>
</organism>
<proteinExistence type="evidence at transcript level"/>
<name>C6T6G2_SOYBN</name>
<evidence type="ECO:0000313" key="1">
    <source>
        <dbReference type="EMBL" id="ACU17384.1"/>
    </source>
</evidence>
<dbReference type="EMBL" id="BT093028">
    <property type="protein sequence ID" value="ACU17384.1"/>
    <property type="molecule type" value="mRNA"/>
</dbReference>
<dbReference type="AlphaFoldDB" id="C6T6G2"/>
<reference evidence="1" key="1">
    <citation type="submission" date="2009-08" db="EMBL/GenBank/DDBJ databases">
        <authorList>
            <person name="Cheung F."/>
            <person name="Xiao Y."/>
            <person name="Chan A."/>
            <person name="Moskal W."/>
            <person name="Town C.D."/>
        </authorList>
    </citation>
    <scope>NUCLEOTIDE SEQUENCE</scope>
</reference>
<feature type="non-terminal residue" evidence="1">
    <location>
        <position position="1"/>
    </location>
</feature>
<accession>C6T6G2</accession>